<dbReference type="Proteomes" id="UP001302602">
    <property type="component" value="Unassembled WGS sequence"/>
</dbReference>
<dbReference type="AlphaFoldDB" id="A0AAN6U8W1"/>
<feature type="chain" id="PRO_5042964144" description="Secreted protein" evidence="1">
    <location>
        <begin position="22"/>
        <end position="73"/>
    </location>
</feature>
<reference evidence="2" key="1">
    <citation type="journal article" date="2023" name="Mol. Phylogenet. Evol.">
        <title>Genome-scale phylogeny and comparative genomics of the fungal order Sordariales.</title>
        <authorList>
            <person name="Hensen N."/>
            <person name="Bonometti L."/>
            <person name="Westerberg I."/>
            <person name="Brannstrom I.O."/>
            <person name="Guillou S."/>
            <person name="Cros-Aarteil S."/>
            <person name="Calhoun S."/>
            <person name="Haridas S."/>
            <person name="Kuo A."/>
            <person name="Mondo S."/>
            <person name="Pangilinan J."/>
            <person name="Riley R."/>
            <person name="LaButti K."/>
            <person name="Andreopoulos B."/>
            <person name="Lipzen A."/>
            <person name="Chen C."/>
            <person name="Yan M."/>
            <person name="Daum C."/>
            <person name="Ng V."/>
            <person name="Clum A."/>
            <person name="Steindorff A."/>
            <person name="Ohm R.A."/>
            <person name="Martin F."/>
            <person name="Silar P."/>
            <person name="Natvig D.O."/>
            <person name="Lalanne C."/>
            <person name="Gautier V."/>
            <person name="Ament-Velasquez S.L."/>
            <person name="Kruys A."/>
            <person name="Hutchinson M.I."/>
            <person name="Powell A.J."/>
            <person name="Barry K."/>
            <person name="Miller A.N."/>
            <person name="Grigoriev I.V."/>
            <person name="Debuchy R."/>
            <person name="Gladieux P."/>
            <person name="Hiltunen Thoren M."/>
            <person name="Johannesson H."/>
        </authorList>
    </citation>
    <scope>NUCLEOTIDE SEQUENCE</scope>
    <source>
        <strain evidence="2">CBS 731.68</strain>
    </source>
</reference>
<keyword evidence="1" id="KW-0732">Signal</keyword>
<comment type="caution">
    <text evidence="2">The sequence shown here is derived from an EMBL/GenBank/DDBJ whole genome shotgun (WGS) entry which is preliminary data.</text>
</comment>
<gene>
    <name evidence="2" type="ORF">N657DRAFT_695344</name>
</gene>
<evidence type="ECO:0008006" key="4">
    <source>
        <dbReference type="Google" id="ProtNLM"/>
    </source>
</evidence>
<name>A0AAN6U8W1_9PEZI</name>
<feature type="signal peptide" evidence="1">
    <location>
        <begin position="1"/>
        <end position="21"/>
    </location>
</feature>
<reference evidence="2" key="2">
    <citation type="submission" date="2023-05" db="EMBL/GenBank/DDBJ databases">
        <authorList>
            <consortium name="Lawrence Berkeley National Laboratory"/>
            <person name="Steindorff A."/>
            <person name="Hensen N."/>
            <person name="Bonometti L."/>
            <person name="Westerberg I."/>
            <person name="Brannstrom I.O."/>
            <person name="Guillou S."/>
            <person name="Cros-Aarteil S."/>
            <person name="Calhoun S."/>
            <person name="Haridas S."/>
            <person name="Kuo A."/>
            <person name="Mondo S."/>
            <person name="Pangilinan J."/>
            <person name="Riley R."/>
            <person name="Labutti K."/>
            <person name="Andreopoulos B."/>
            <person name="Lipzen A."/>
            <person name="Chen C."/>
            <person name="Yanf M."/>
            <person name="Daum C."/>
            <person name="Ng V."/>
            <person name="Clum A."/>
            <person name="Ohm R."/>
            <person name="Martin F."/>
            <person name="Silar P."/>
            <person name="Natvig D."/>
            <person name="Lalanne C."/>
            <person name="Gautier V."/>
            <person name="Ament-Velasquez S.L."/>
            <person name="Kruys A."/>
            <person name="Hutchinson M.I."/>
            <person name="Powell A.J."/>
            <person name="Barry K."/>
            <person name="Miller A.N."/>
            <person name="Grigoriev I.V."/>
            <person name="Debuchy R."/>
            <person name="Gladieux P."/>
            <person name="Thoren M.H."/>
            <person name="Johannesson H."/>
        </authorList>
    </citation>
    <scope>NUCLEOTIDE SEQUENCE</scope>
    <source>
        <strain evidence="2">CBS 731.68</strain>
    </source>
</reference>
<evidence type="ECO:0000313" key="3">
    <source>
        <dbReference type="Proteomes" id="UP001302602"/>
    </source>
</evidence>
<sequence>MPHFLKDFIFICFLLIWTVRSGCILHMDILDDRGLAVGSKPRSRALEAMDSTVLGFKPAMASMVALSSFRISR</sequence>
<organism evidence="2 3">
    <name type="scientific">Parathielavia appendiculata</name>
    <dbReference type="NCBI Taxonomy" id="2587402"/>
    <lineage>
        <taxon>Eukaryota</taxon>
        <taxon>Fungi</taxon>
        <taxon>Dikarya</taxon>
        <taxon>Ascomycota</taxon>
        <taxon>Pezizomycotina</taxon>
        <taxon>Sordariomycetes</taxon>
        <taxon>Sordariomycetidae</taxon>
        <taxon>Sordariales</taxon>
        <taxon>Chaetomiaceae</taxon>
        <taxon>Parathielavia</taxon>
    </lineage>
</organism>
<protein>
    <recommendedName>
        <fullName evidence="4">Secreted protein</fullName>
    </recommendedName>
</protein>
<dbReference type="GeneID" id="87834079"/>
<dbReference type="RefSeq" id="XP_062652050.1">
    <property type="nucleotide sequence ID" value="XM_062797312.1"/>
</dbReference>
<dbReference type="EMBL" id="MU853223">
    <property type="protein sequence ID" value="KAK4128279.1"/>
    <property type="molecule type" value="Genomic_DNA"/>
</dbReference>
<evidence type="ECO:0000313" key="2">
    <source>
        <dbReference type="EMBL" id="KAK4128279.1"/>
    </source>
</evidence>
<keyword evidence="3" id="KW-1185">Reference proteome</keyword>
<accession>A0AAN6U8W1</accession>
<proteinExistence type="predicted"/>
<evidence type="ECO:0000256" key="1">
    <source>
        <dbReference type="SAM" id="SignalP"/>
    </source>
</evidence>